<feature type="signal peptide" evidence="1">
    <location>
        <begin position="1"/>
        <end position="23"/>
    </location>
</feature>
<dbReference type="PANTHER" id="PTHR30290">
    <property type="entry name" value="PERIPLASMIC BINDING COMPONENT OF ABC TRANSPORTER"/>
    <property type="match status" value="1"/>
</dbReference>
<dbReference type="AlphaFoldDB" id="A0A0S4QRL6"/>
<sequence length="563" mass="61039">MRFPRPGRPVARPLRLAVAATLAAGLLLTACGSDDDPAPGAAGAGTGATEKPVAGGSVTYAIDTEPTCFDIHVSPQDITAAIQRNVFDSLVAEDESGTFHPWLASSWETSPDLKTYTFKLRQDVTFTDGTRFDAAAVKANFDHIKAPTTKSRYAASLLGSYTGTDVVDQFTARVNFAQPFAPFLQAASTAYLGFYSPKTLAADADKLCGGGPVAVGTGPFTFTSYTKGQSIVLTKNPAYNWAPATAKHTGAAYLDTLTIRVLKENSTRIGSLTSGQIDVAGAVPPANVAAVEANGRLQVLRRDAAGSPYSLYLNTTLAPFTDERVRVAFQRGLNIDQDVKTVYFGQYKRSWSPLTAVTPSYDRSLENSWPYDPAKANQLLDEAGWTGRDSDGYRTRDGHRLTVAWPIIPATIREQRDVLGQAFQEDLKKIGIELTRPSLDAGTYLKEAYAGKYAVLDFSWARFEPDVLRLFFHSASTLAGGGQNAAFVKDPEVDTWTTTGAGTFDEKVRNDVYARTQQRVVRIGAVVPVYTPSSILAAGRHVHGIAFDTNAWPQFYDAWRDRK</sequence>
<dbReference type="InterPro" id="IPR030678">
    <property type="entry name" value="Peptide/Ni-bd"/>
</dbReference>
<dbReference type="InterPro" id="IPR039424">
    <property type="entry name" value="SBP_5"/>
</dbReference>
<feature type="chain" id="PRO_5038551255" evidence="1">
    <location>
        <begin position="24"/>
        <end position="563"/>
    </location>
</feature>
<dbReference type="Gene3D" id="3.10.105.10">
    <property type="entry name" value="Dipeptide-binding Protein, Domain 3"/>
    <property type="match status" value="1"/>
</dbReference>
<dbReference type="PIRSF" id="PIRSF002741">
    <property type="entry name" value="MppA"/>
    <property type="match status" value="1"/>
</dbReference>
<dbReference type="InterPro" id="IPR000914">
    <property type="entry name" value="SBP_5_dom"/>
</dbReference>
<dbReference type="EMBL" id="FAOZ01000017">
    <property type="protein sequence ID" value="CUU58209.1"/>
    <property type="molecule type" value="Genomic_DNA"/>
</dbReference>
<dbReference type="Proteomes" id="UP000198802">
    <property type="component" value="Unassembled WGS sequence"/>
</dbReference>
<dbReference type="GO" id="GO:0042597">
    <property type="term" value="C:periplasmic space"/>
    <property type="evidence" value="ECO:0007669"/>
    <property type="project" value="UniProtKB-ARBA"/>
</dbReference>
<dbReference type="GO" id="GO:0015833">
    <property type="term" value="P:peptide transport"/>
    <property type="evidence" value="ECO:0007669"/>
    <property type="project" value="TreeGrafter"/>
</dbReference>
<gene>
    <name evidence="3" type="ORF">Ga0074812_117118</name>
</gene>
<evidence type="ECO:0000256" key="1">
    <source>
        <dbReference type="SAM" id="SignalP"/>
    </source>
</evidence>
<feature type="domain" description="Solute-binding protein family 5" evidence="2">
    <location>
        <begin position="99"/>
        <end position="467"/>
    </location>
</feature>
<dbReference type="RefSeq" id="WP_091280946.1">
    <property type="nucleotide sequence ID" value="NZ_FAOZ01000017.1"/>
</dbReference>
<dbReference type="SUPFAM" id="SSF53850">
    <property type="entry name" value="Periplasmic binding protein-like II"/>
    <property type="match status" value="1"/>
</dbReference>
<organism evidence="3 4">
    <name type="scientific">Parafrankia irregularis</name>
    <dbReference type="NCBI Taxonomy" id="795642"/>
    <lineage>
        <taxon>Bacteria</taxon>
        <taxon>Bacillati</taxon>
        <taxon>Actinomycetota</taxon>
        <taxon>Actinomycetes</taxon>
        <taxon>Frankiales</taxon>
        <taxon>Frankiaceae</taxon>
        <taxon>Parafrankia</taxon>
    </lineage>
</organism>
<evidence type="ECO:0000313" key="4">
    <source>
        <dbReference type="Proteomes" id="UP000198802"/>
    </source>
</evidence>
<dbReference type="Gene3D" id="3.40.190.10">
    <property type="entry name" value="Periplasmic binding protein-like II"/>
    <property type="match status" value="1"/>
</dbReference>
<reference evidence="4" key="1">
    <citation type="submission" date="2015-11" db="EMBL/GenBank/DDBJ databases">
        <authorList>
            <person name="Varghese N."/>
        </authorList>
    </citation>
    <scope>NUCLEOTIDE SEQUENCE [LARGE SCALE GENOMIC DNA]</scope>
    <source>
        <strain evidence="4">DSM 45899</strain>
    </source>
</reference>
<dbReference type="CDD" id="cd08492">
    <property type="entry name" value="PBP2_NikA_DppA_OppA_like_15"/>
    <property type="match status" value="1"/>
</dbReference>
<evidence type="ECO:0000259" key="2">
    <source>
        <dbReference type="Pfam" id="PF00496"/>
    </source>
</evidence>
<keyword evidence="4" id="KW-1185">Reference proteome</keyword>
<protein>
    <submittedName>
        <fullName evidence="3">Peptide/nickel transport system substrate-binding protein</fullName>
    </submittedName>
</protein>
<keyword evidence="1" id="KW-0732">Signal</keyword>
<proteinExistence type="predicted"/>
<dbReference type="GO" id="GO:0043190">
    <property type="term" value="C:ATP-binding cassette (ABC) transporter complex"/>
    <property type="evidence" value="ECO:0007669"/>
    <property type="project" value="InterPro"/>
</dbReference>
<name>A0A0S4QRL6_9ACTN</name>
<dbReference type="GO" id="GO:1904680">
    <property type="term" value="F:peptide transmembrane transporter activity"/>
    <property type="evidence" value="ECO:0007669"/>
    <property type="project" value="TreeGrafter"/>
</dbReference>
<evidence type="ECO:0000313" key="3">
    <source>
        <dbReference type="EMBL" id="CUU58209.1"/>
    </source>
</evidence>
<dbReference type="Pfam" id="PF00496">
    <property type="entry name" value="SBP_bac_5"/>
    <property type="match status" value="1"/>
</dbReference>
<accession>A0A0S4QRL6</accession>
<dbReference type="PROSITE" id="PS51257">
    <property type="entry name" value="PROKAR_LIPOPROTEIN"/>
    <property type="match status" value="1"/>
</dbReference>